<evidence type="ECO:0000256" key="1">
    <source>
        <dbReference type="SAM" id="Phobius"/>
    </source>
</evidence>
<reference evidence="2" key="1">
    <citation type="journal article" date="2014" name="Int. J. Syst. Evol. Microbiol.">
        <title>Complete genome sequence of Corynebacterium casei LMG S-19264T (=DSM 44701T), isolated from a smear-ripened cheese.</title>
        <authorList>
            <consortium name="US DOE Joint Genome Institute (JGI-PGF)"/>
            <person name="Walter F."/>
            <person name="Albersmeier A."/>
            <person name="Kalinowski J."/>
            <person name="Ruckert C."/>
        </authorList>
    </citation>
    <scope>NUCLEOTIDE SEQUENCE</scope>
    <source>
        <strain evidence="2">CGMCC 1.15725</strain>
    </source>
</reference>
<name>A0A8J2YPK0_9PROT</name>
<evidence type="ECO:0000313" key="3">
    <source>
        <dbReference type="Proteomes" id="UP000646365"/>
    </source>
</evidence>
<keyword evidence="1" id="KW-0812">Transmembrane</keyword>
<proteinExistence type="predicted"/>
<evidence type="ECO:0000313" key="2">
    <source>
        <dbReference type="EMBL" id="GGF00904.1"/>
    </source>
</evidence>
<protein>
    <submittedName>
        <fullName evidence="2">Uncharacterized protein</fullName>
    </submittedName>
</protein>
<comment type="caution">
    <text evidence="2">The sequence shown here is derived from an EMBL/GenBank/DDBJ whole genome shotgun (WGS) entry which is preliminary data.</text>
</comment>
<dbReference type="AlphaFoldDB" id="A0A8J2YPK0"/>
<reference evidence="2" key="2">
    <citation type="submission" date="2020-09" db="EMBL/GenBank/DDBJ databases">
        <authorList>
            <person name="Sun Q."/>
            <person name="Zhou Y."/>
        </authorList>
    </citation>
    <scope>NUCLEOTIDE SEQUENCE</scope>
    <source>
        <strain evidence="2">CGMCC 1.15725</strain>
    </source>
</reference>
<accession>A0A8J2YPK0</accession>
<dbReference type="RefSeq" id="WP_189041719.1">
    <property type="nucleotide sequence ID" value="NZ_BMJQ01000001.1"/>
</dbReference>
<dbReference type="EMBL" id="BMJQ01000001">
    <property type="protein sequence ID" value="GGF00904.1"/>
    <property type="molecule type" value="Genomic_DNA"/>
</dbReference>
<feature type="transmembrane region" description="Helical" evidence="1">
    <location>
        <begin position="109"/>
        <end position="128"/>
    </location>
</feature>
<organism evidence="2 3">
    <name type="scientific">Aliidongia dinghuensis</name>
    <dbReference type="NCBI Taxonomy" id="1867774"/>
    <lineage>
        <taxon>Bacteria</taxon>
        <taxon>Pseudomonadati</taxon>
        <taxon>Pseudomonadota</taxon>
        <taxon>Alphaproteobacteria</taxon>
        <taxon>Rhodospirillales</taxon>
        <taxon>Dongiaceae</taxon>
        <taxon>Aliidongia</taxon>
    </lineage>
</organism>
<gene>
    <name evidence="2" type="ORF">GCM10011611_03120</name>
</gene>
<keyword evidence="1" id="KW-0472">Membrane</keyword>
<keyword evidence="1" id="KW-1133">Transmembrane helix</keyword>
<keyword evidence="3" id="KW-1185">Reference proteome</keyword>
<dbReference type="Proteomes" id="UP000646365">
    <property type="component" value="Unassembled WGS sequence"/>
</dbReference>
<feature type="transmembrane region" description="Helical" evidence="1">
    <location>
        <begin position="140"/>
        <end position="161"/>
    </location>
</feature>
<feature type="transmembrane region" description="Helical" evidence="1">
    <location>
        <begin position="167"/>
        <end position="185"/>
    </location>
</feature>
<sequence length="212" mass="22532">MTDPMDQIRRDYVAEEGIVSAILGEVLQLKRADGSTVAFKTGKAAAGIGVGHDVCVVAVRGEDKAVVVLDRTTGLRHRSQILRGNTGPGFQKIGKASAWFNFALMMVPLLGQLASIAGLLGAIVGALVERSRKGSPPVSIMTMIVGVAIYLLGSGMLYLHWIWNGSAFLGFVVMVVGAAIFCFLARRSGTAFVEAMERFLDEHQRPGAAKSA</sequence>